<reference evidence="4" key="1">
    <citation type="journal article" date="2017" name="bioRxiv">
        <title>Comparative analysis of the genomes of Stylophora pistillata and Acropora digitifera provides evidence for extensive differences between species of corals.</title>
        <authorList>
            <person name="Voolstra C.R."/>
            <person name="Li Y."/>
            <person name="Liew Y.J."/>
            <person name="Baumgarten S."/>
            <person name="Zoccola D."/>
            <person name="Flot J.-F."/>
            <person name="Tambutte S."/>
            <person name="Allemand D."/>
            <person name="Aranda M."/>
        </authorList>
    </citation>
    <scope>NUCLEOTIDE SEQUENCE [LARGE SCALE GENOMIC DNA]</scope>
</reference>
<dbReference type="Gene3D" id="3.40.50.12780">
    <property type="entry name" value="N-terminal domain of ligase-like"/>
    <property type="match status" value="2"/>
</dbReference>
<dbReference type="SUPFAM" id="SSF56672">
    <property type="entry name" value="DNA/RNA polymerases"/>
    <property type="match status" value="1"/>
</dbReference>
<feature type="domain" description="Reverse transcriptase" evidence="2">
    <location>
        <begin position="390"/>
        <end position="658"/>
    </location>
</feature>
<gene>
    <name evidence="3" type="primary">Acsl5</name>
    <name evidence="3" type="ORF">AWC38_SpisGene12138</name>
</gene>
<dbReference type="Proteomes" id="UP000225706">
    <property type="component" value="Unassembled WGS sequence"/>
</dbReference>
<accession>A0A2B4S486</accession>
<dbReference type="PANTHER" id="PTHR47510">
    <property type="entry name" value="REVERSE TRANSCRIPTASE DOMAIN-CONTAINING PROTEIN"/>
    <property type="match status" value="1"/>
</dbReference>
<organism evidence="3 4">
    <name type="scientific">Stylophora pistillata</name>
    <name type="common">Smooth cauliflower coral</name>
    <dbReference type="NCBI Taxonomy" id="50429"/>
    <lineage>
        <taxon>Eukaryota</taxon>
        <taxon>Metazoa</taxon>
        <taxon>Cnidaria</taxon>
        <taxon>Anthozoa</taxon>
        <taxon>Hexacorallia</taxon>
        <taxon>Scleractinia</taxon>
        <taxon>Astrocoeniina</taxon>
        <taxon>Pocilloporidae</taxon>
        <taxon>Stylophora</taxon>
    </lineage>
</organism>
<protein>
    <submittedName>
        <fullName evidence="3">Long-chain-fatty-acid--CoA ligase 5</fullName>
    </submittedName>
</protein>
<dbReference type="CDD" id="cd01650">
    <property type="entry name" value="RT_nLTR_like"/>
    <property type="match status" value="1"/>
</dbReference>
<dbReference type="SUPFAM" id="SSF56219">
    <property type="entry name" value="DNase I-like"/>
    <property type="match status" value="1"/>
</dbReference>
<dbReference type="PANTHER" id="PTHR47510:SF3">
    <property type="entry name" value="ENDO_EXONUCLEASE_PHOSPHATASE DOMAIN-CONTAINING PROTEIN"/>
    <property type="match status" value="1"/>
</dbReference>
<evidence type="ECO:0000313" key="4">
    <source>
        <dbReference type="Proteomes" id="UP000225706"/>
    </source>
</evidence>
<keyword evidence="1" id="KW-0472">Membrane</keyword>
<dbReference type="PROSITE" id="PS50878">
    <property type="entry name" value="RT_POL"/>
    <property type="match status" value="1"/>
</dbReference>
<dbReference type="InterPro" id="IPR043502">
    <property type="entry name" value="DNA/RNA_pol_sf"/>
</dbReference>
<evidence type="ECO:0000313" key="3">
    <source>
        <dbReference type="EMBL" id="PFX23332.1"/>
    </source>
</evidence>
<dbReference type="OrthoDB" id="5985491at2759"/>
<dbReference type="Pfam" id="PF00078">
    <property type="entry name" value="RVT_1"/>
    <property type="match status" value="2"/>
</dbReference>
<dbReference type="STRING" id="50429.A0A2B4S486"/>
<name>A0A2B4S486_STYPI</name>
<dbReference type="GO" id="GO:0016874">
    <property type="term" value="F:ligase activity"/>
    <property type="evidence" value="ECO:0007669"/>
    <property type="project" value="UniProtKB-KW"/>
</dbReference>
<keyword evidence="4" id="KW-1185">Reference proteome</keyword>
<dbReference type="Pfam" id="PF00501">
    <property type="entry name" value="AMP-binding"/>
    <property type="match status" value="2"/>
</dbReference>
<dbReference type="InterPro" id="IPR042099">
    <property type="entry name" value="ANL_N_sf"/>
</dbReference>
<evidence type="ECO:0000256" key="1">
    <source>
        <dbReference type="SAM" id="Phobius"/>
    </source>
</evidence>
<keyword evidence="1" id="KW-1133">Transmembrane helix</keyword>
<sequence length="1360" mass="154676">MFLFLSKVARFTTDTRYNLEESHVSARRKFFNCTISYGPNRVATFNPCEVYLVGIHPNPRPTSRGDSLRALYLNARSLKATVKSVDDLKKISKITLLQRLVYGGDFDVVLITETWLNAAIFDSEILPGYTIYRRDRSERAGGVLVAFKRDIQSARRFDLERESTELVAVELRNGHDKPVLLYCFYHPDTAPEPLTQLNSSLQENAVNDHVPTKKVRDINSPPWIDGEVRHLIRKKYAAFRKYRQHKTEERKQKLRALSKNLKYVIRCKQHQYLAKIEMSFKENPKIFWSYHKAFLGGGRSGANSVISYNGVAAEKSEHKAEFLNDYFCSVFLPAINSLTDLEISHMEVSVDEVRECLSNLDTSKACGPDGIPARLLKKCSEPSLCTLFNFSLSQGKLPYKWKTADITPLHKKDLKELAENYRPTSLLTITSKVLERCVGDRFYDHVKHLINHLQHGFMKNRSCVTQLLSVLHAIGEALDKNIQSDLIYLNFAKAFDSVDHLILLAKLKAYGVSGPLFAWFTDYLTGRAQRVLVEGAASKGAPVTSGVPQGSLLGPLLFTIFINDLPDEVVGGVRAALYADDTKLYESVTSICDCQSLQTTLGNLNNWSKRNRIKFNTSKYHEGFVLPAGLKLKPVRRKVLVRDYREHRKQSFYMALTTLDWSDVLNEVDINKAVEVLEVKIRAVMNKFMPQKSVRMSSRDPVWMSPLVKCMLRTKSHISLNNKERLSLFNKRISELITENRRKLAAIGSGEWWKGVDALSQRRRSSLINLDKSSLVGLNDYFANLCYDDTYVRPSDMDIPDSVKPPKISERCVWNTLVHVKKTATGPDDLPYWIWKDCAELLTPIVTHVWNLSLSTHTWPDSWKRANVNPLPKVNMPIEDSDYRGINVTPVIARLFEKVVYRTQAQSVIENNLSHTQFAYRQAGSCTNALLAIQHQTYKYLDSSDCSAVRIFTMDFSKAFDFVNHAILSAKLKQLPLNPYIINWYHSFLYARQQRVVSYNFLGQWKSVNRGTTQDPASASLAVFTVVSGVAIIVLIRWYRNKTRRHDMELPLEQQSVEAEGTDGARRNKLSSEIIARQYPDVTTVYESFLRGVKLSGDGPCLGTRDPISKKYTWLTYNQVHERATFVGAGLVALGCEPSQQTYIGIYGPNRVEWALTDLGCQMFSMISVPVYDTHGAEECIYIINHGPPKGAILTHANLVADISAYRWMMLQSGFELTTEDVQLSFLPLAHMYERINHLNLFVSGGRIGYYSGDVKQLLEDCKELKIPSNHNTLRARYVKSAIFSAIRYWTSREVERNPRSSEYICLTELTEGYGQTECTAAATFQLFDDVTTAGHVGPPVPCNIIKLVDVEEKEYYSYL</sequence>
<dbReference type="SUPFAM" id="SSF56801">
    <property type="entry name" value="Acetyl-CoA synthetase-like"/>
    <property type="match status" value="1"/>
</dbReference>
<comment type="caution">
    <text evidence="3">The sequence shown here is derived from an EMBL/GenBank/DDBJ whole genome shotgun (WGS) entry which is preliminary data.</text>
</comment>
<dbReference type="InterPro" id="IPR036691">
    <property type="entry name" value="Endo/exonu/phosph_ase_sf"/>
</dbReference>
<keyword evidence="3" id="KW-0436">Ligase</keyword>
<proteinExistence type="predicted"/>
<dbReference type="InterPro" id="IPR000477">
    <property type="entry name" value="RT_dom"/>
</dbReference>
<keyword evidence="1" id="KW-0812">Transmembrane</keyword>
<dbReference type="EMBL" id="LSMT01000211">
    <property type="protein sequence ID" value="PFX23332.1"/>
    <property type="molecule type" value="Genomic_DNA"/>
</dbReference>
<evidence type="ECO:0000259" key="2">
    <source>
        <dbReference type="PROSITE" id="PS50878"/>
    </source>
</evidence>
<dbReference type="InterPro" id="IPR000873">
    <property type="entry name" value="AMP-dep_synth/lig_dom"/>
</dbReference>
<feature type="transmembrane region" description="Helical" evidence="1">
    <location>
        <begin position="1019"/>
        <end position="1039"/>
    </location>
</feature>
<dbReference type="Gene3D" id="3.60.10.10">
    <property type="entry name" value="Endonuclease/exonuclease/phosphatase"/>
    <property type="match status" value="1"/>
</dbReference>